<dbReference type="InterPro" id="IPR036322">
    <property type="entry name" value="WD40_repeat_dom_sf"/>
</dbReference>
<organism evidence="5 6">
    <name type="scientific">Paramecium tetraurelia</name>
    <dbReference type="NCBI Taxonomy" id="5888"/>
    <lineage>
        <taxon>Eukaryota</taxon>
        <taxon>Sar</taxon>
        <taxon>Alveolata</taxon>
        <taxon>Ciliophora</taxon>
        <taxon>Intramacronucleata</taxon>
        <taxon>Oligohymenophorea</taxon>
        <taxon>Peniculida</taxon>
        <taxon>Parameciidae</taxon>
        <taxon>Paramecium</taxon>
    </lineage>
</organism>
<dbReference type="RefSeq" id="XP_001426617.1">
    <property type="nucleotide sequence ID" value="XM_001426580.1"/>
</dbReference>
<sequence>MSPRNWSPTTKQTHGSDAISTDKQDFGMQKSLLIGIQLSTHFQTSVHLKINQENYTRATFNVLFIFLLCRSIVQYSNDLSLQVQVSDKVNLIIYQQHLLNNSELQVYKLCTLIDHHQSEILSVTISPCNQYIGTTSKDKTAIIFELRKNKQLVLNAHQSAVQDMIWVLQHNVVNGNSSANIQHSKQDQQESLFQSNQTSTTLKLLKYKIWTIANDGWLFGWEQGNKIYSLKTEEKVKRMHYDQNQDSLIIVSEYKLSIYQLSKKQLIRQLSLNDQIIDVKIEKAQTFLITMTKNINYQFTYYSLPNLEFVKMFIEHNPKLLIKQFDIGWHHNNLIVCCTNEGVTIMWHIQKGQLPFFRKQVLYYPINTIRFTKAPQVQLVQSL</sequence>
<keyword evidence="6" id="KW-1185">Reference proteome</keyword>
<keyword evidence="1 3" id="KW-0853">WD repeat</keyword>
<evidence type="ECO:0000313" key="5">
    <source>
        <dbReference type="EMBL" id="CAK59219.1"/>
    </source>
</evidence>
<dbReference type="PANTHER" id="PTHR22838:SF0">
    <property type="entry name" value="WD REPEAT-CONTAINING PROTEIN 26"/>
    <property type="match status" value="1"/>
</dbReference>
<feature type="repeat" description="WD" evidence="3">
    <location>
        <begin position="113"/>
        <end position="154"/>
    </location>
</feature>
<dbReference type="InterPro" id="IPR015943">
    <property type="entry name" value="WD40/YVTN_repeat-like_dom_sf"/>
</dbReference>
<dbReference type="OrthoDB" id="972532at2759"/>
<dbReference type="PROSITE" id="PS50082">
    <property type="entry name" value="WD_REPEATS_2"/>
    <property type="match status" value="1"/>
</dbReference>
<dbReference type="InterPro" id="IPR051350">
    <property type="entry name" value="WD_repeat-ST_regulator"/>
</dbReference>
<dbReference type="Gene3D" id="2.130.10.10">
    <property type="entry name" value="YVTN repeat-like/Quinoprotein amine dehydrogenase"/>
    <property type="match status" value="1"/>
</dbReference>
<dbReference type="InParanoid" id="A0BL02"/>
<reference evidence="5 6" key="1">
    <citation type="journal article" date="2006" name="Nature">
        <title>Global trends of whole-genome duplications revealed by the ciliate Paramecium tetraurelia.</title>
        <authorList>
            <consortium name="Genoscope"/>
            <person name="Aury J.-M."/>
            <person name="Jaillon O."/>
            <person name="Duret L."/>
            <person name="Noel B."/>
            <person name="Jubin C."/>
            <person name="Porcel B.M."/>
            <person name="Segurens B."/>
            <person name="Daubin V."/>
            <person name="Anthouard V."/>
            <person name="Aiach N."/>
            <person name="Arnaiz O."/>
            <person name="Billaut A."/>
            <person name="Beisson J."/>
            <person name="Blanc I."/>
            <person name="Bouhouche K."/>
            <person name="Camara F."/>
            <person name="Duharcourt S."/>
            <person name="Guigo R."/>
            <person name="Gogendeau D."/>
            <person name="Katinka M."/>
            <person name="Keller A.-M."/>
            <person name="Kissmehl R."/>
            <person name="Klotz C."/>
            <person name="Koll F."/>
            <person name="Le Moue A."/>
            <person name="Lepere C."/>
            <person name="Malinsky S."/>
            <person name="Nowacki M."/>
            <person name="Nowak J.K."/>
            <person name="Plattner H."/>
            <person name="Poulain J."/>
            <person name="Ruiz F."/>
            <person name="Serrano V."/>
            <person name="Zagulski M."/>
            <person name="Dessen P."/>
            <person name="Betermier M."/>
            <person name="Weissenbach J."/>
            <person name="Scarpelli C."/>
            <person name="Schachter V."/>
            <person name="Sperling L."/>
            <person name="Meyer E."/>
            <person name="Cohen J."/>
            <person name="Wincker P."/>
        </authorList>
    </citation>
    <scope>NUCLEOTIDE SEQUENCE [LARGE SCALE GENOMIC DNA]</scope>
    <source>
        <strain evidence="5 6">Stock d4-2</strain>
    </source>
</reference>
<dbReference type="InterPro" id="IPR001680">
    <property type="entry name" value="WD40_rpt"/>
</dbReference>
<dbReference type="Proteomes" id="UP000000600">
    <property type="component" value="Unassembled WGS sequence"/>
</dbReference>
<protein>
    <submittedName>
        <fullName evidence="5">Uncharacterized protein</fullName>
    </submittedName>
</protein>
<dbReference type="HOGENOM" id="CLU_722517_0_0_1"/>
<feature type="region of interest" description="Disordered" evidence="4">
    <location>
        <begin position="1"/>
        <end position="21"/>
    </location>
</feature>
<name>A0BL02_PARTE</name>
<dbReference type="GeneID" id="5012401"/>
<gene>
    <name evidence="5" type="ORF">GSPATT00029850001</name>
</gene>
<feature type="compositionally biased region" description="Polar residues" evidence="4">
    <location>
        <begin position="1"/>
        <end position="19"/>
    </location>
</feature>
<dbReference type="PANTHER" id="PTHR22838">
    <property type="entry name" value="WD REPEAT PROTEIN 26-RELATED"/>
    <property type="match status" value="1"/>
</dbReference>
<dbReference type="AlphaFoldDB" id="A0BL02"/>
<keyword evidence="2" id="KW-0677">Repeat</keyword>
<evidence type="ECO:0000256" key="2">
    <source>
        <dbReference type="ARBA" id="ARBA00022737"/>
    </source>
</evidence>
<dbReference type="KEGG" id="ptm:GSPATT00029850001"/>
<evidence type="ECO:0000256" key="1">
    <source>
        <dbReference type="ARBA" id="ARBA00022574"/>
    </source>
</evidence>
<dbReference type="EMBL" id="CT868001">
    <property type="protein sequence ID" value="CAK59219.1"/>
    <property type="molecule type" value="Genomic_DNA"/>
</dbReference>
<accession>A0BL02</accession>
<proteinExistence type="predicted"/>
<evidence type="ECO:0000256" key="3">
    <source>
        <dbReference type="PROSITE-ProRule" id="PRU00221"/>
    </source>
</evidence>
<evidence type="ECO:0000256" key="4">
    <source>
        <dbReference type="SAM" id="MobiDB-lite"/>
    </source>
</evidence>
<evidence type="ECO:0000313" key="6">
    <source>
        <dbReference type="Proteomes" id="UP000000600"/>
    </source>
</evidence>
<dbReference type="SUPFAM" id="SSF50978">
    <property type="entry name" value="WD40 repeat-like"/>
    <property type="match status" value="1"/>
</dbReference>
<dbReference type="SMART" id="SM00320">
    <property type="entry name" value="WD40"/>
    <property type="match status" value="2"/>
</dbReference>